<sequence>MNPAPSVIVFTVGSGAGYGLLAALGVLAAFGLLPPGPGFAVASFGLALGLVTAGLASSALHLGHPERAWRAFSQWRSSWLSREAVLAAATYPPALLLAFLSASGGSGAALAALGVLTACLAAATVVCTGMIYRSLKPIHAWANRLTVPGYLIIGAATGLTLAFAVLAAFRAPAAWGAGAAALAALAGGFLHKRAYWRFLDTTSGPATPESATGLGGIGRVRLIDPPHTGRNFVMREMGFVVARKHAEVLRRIALGAGFVVPAWAVAVGLGLGGDAAPWLGAAGALSALFGALVERWLFFAEARHAAMLYYGAASA</sequence>
<feature type="transmembrane region" description="Helical" evidence="1">
    <location>
        <begin position="7"/>
        <end position="33"/>
    </location>
</feature>
<dbReference type="PANTHER" id="PTHR38095:SF1">
    <property type="entry name" value="ANAEROBIC DIMETHYL SULFOXIDE REDUCTASE CHAIN YNFH"/>
    <property type="match status" value="1"/>
</dbReference>
<keyword evidence="3" id="KW-1185">Reference proteome</keyword>
<feature type="transmembrane region" description="Helical" evidence="1">
    <location>
        <begin position="278"/>
        <end position="298"/>
    </location>
</feature>
<keyword evidence="1" id="KW-0472">Membrane</keyword>
<dbReference type="InterPro" id="IPR007059">
    <property type="entry name" value="DmsC"/>
</dbReference>
<dbReference type="RefSeq" id="WP_218285966.1">
    <property type="nucleotide sequence ID" value="NZ_CP076448.1"/>
</dbReference>
<dbReference type="KEGG" id="elio:KO353_01145"/>
<organism evidence="2 3">
    <name type="scientific">Elioraea tepida</name>
    <dbReference type="NCBI Taxonomy" id="2843330"/>
    <lineage>
        <taxon>Bacteria</taxon>
        <taxon>Pseudomonadati</taxon>
        <taxon>Pseudomonadota</taxon>
        <taxon>Alphaproteobacteria</taxon>
        <taxon>Acetobacterales</taxon>
        <taxon>Elioraeaceae</taxon>
        <taxon>Elioraea</taxon>
    </lineage>
</organism>
<feature type="transmembrane region" description="Helical" evidence="1">
    <location>
        <begin position="108"/>
        <end position="135"/>
    </location>
</feature>
<dbReference type="GO" id="GO:0009390">
    <property type="term" value="C:dimethyl sulfoxide reductase complex"/>
    <property type="evidence" value="ECO:0007669"/>
    <property type="project" value="TreeGrafter"/>
</dbReference>
<feature type="transmembrane region" description="Helical" evidence="1">
    <location>
        <begin position="39"/>
        <end position="63"/>
    </location>
</feature>
<keyword evidence="1" id="KW-0812">Transmembrane</keyword>
<proteinExistence type="predicted"/>
<dbReference type="GO" id="GO:0009389">
    <property type="term" value="F:dimethyl sulfoxide reductase activity"/>
    <property type="evidence" value="ECO:0007669"/>
    <property type="project" value="TreeGrafter"/>
</dbReference>
<dbReference type="EMBL" id="CP076448">
    <property type="protein sequence ID" value="QXM24909.1"/>
    <property type="molecule type" value="Genomic_DNA"/>
</dbReference>
<feature type="transmembrane region" description="Helical" evidence="1">
    <location>
        <begin position="84"/>
        <end position="102"/>
    </location>
</feature>
<name>A0A975YJQ2_9PROT</name>
<dbReference type="GO" id="GO:0005886">
    <property type="term" value="C:plasma membrane"/>
    <property type="evidence" value="ECO:0007669"/>
    <property type="project" value="TreeGrafter"/>
</dbReference>
<keyword evidence="2" id="KW-0560">Oxidoreductase</keyword>
<dbReference type="EC" id="1.8.5.3" evidence="2"/>
<accession>A0A975YJQ2</accession>
<feature type="transmembrane region" description="Helical" evidence="1">
    <location>
        <begin position="173"/>
        <end position="190"/>
    </location>
</feature>
<dbReference type="GO" id="GO:0019645">
    <property type="term" value="P:anaerobic electron transport chain"/>
    <property type="evidence" value="ECO:0007669"/>
    <property type="project" value="InterPro"/>
</dbReference>
<gene>
    <name evidence="2" type="ORF">KO353_01145</name>
</gene>
<reference evidence="2" key="1">
    <citation type="submission" date="2021-06" db="EMBL/GenBank/DDBJ databases">
        <title>Elioraea tepida, sp. nov., a moderately thermophilic aerobic anoxygenic phototrophic bacterium isolated from an alkaline siliceous hot spring mat community in Yellowstone National Park, WY, USA.</title>
        <authorList>
            <person name="Saini M.K."/>
            <person name="Yoshida S."/>
            <person name="Sebastian A."/>
            <person name="Hirose S."/>
            <person name="Hara E."/>
            <person name="Tamaki H."/>
            <person name="Soulier N.T."/>
            <person name="Albert I."/>
            <person name="Hanada S."/>
            <person name="Bryant D.A."/>
            <person name="Tank M."/>
        </authorList>
    </citation>
    <scope>NUCLEOTIDE SEQUENCE</scope>
    <source>
        <strain evidence="2">MS-P2</strain>
    </source>
</reference>
<evidence type="ECO:0000256" key="1">
    <source>
        <dbReference type="SAM" id="Phobius"/>
    </source>
</evidence>
<dbReference type="Pfam" id="PF04976">
    <property type="entry name" value="DmsC"/>
    <property type="match status" value="1"/>
</dbReference>
<dbReference type="Proteomes" id="UP000694001">
    <property type="component" value="Chromosome"/>
</dbReference>
<protein>
    <submittedName>
        <fullName evidence="2">Dimethyl sulfoxide reductase anchor subunit</fullName>
        <ecNumber evidence="2">1.8.5.3</ecNumber>
    </submittedName>
</protein>
<dbReference type="AlphaFoldDB" id="A0A975YJQ2"/>
<feature type="transmembrane region" description="Helical" evidence="1">
    <location>
        <begin position="252"/>
        <end position="272"/>
    </location>
</feature>
<dbReference type="PANTHER" id="PTHR38095">
    <property type="entry name" value="ANAEROBIC DIMETHYL SULFOXIDE REDUCTASE CHAIN YNFH"/>
    <property type="match status" value="1"/>
</dbReference>
<feature type="transmembrane region" description="Helical" evidence="1">
    <location>
        <begin position="147"/>
        <end position="167"/>
    </location>
</feature>
<evidence type="ECO:0000313" key="2">
    <source>
        <dbReference type="EMBL" id="QXM24909.1"/>
    </source>
</evidence>
<keyword evidence="1" id="KW-1133">Transmembrane helix</keyword>
<evidence type="ECO:0000313" key="3">
    <source>
        <dbReference type="Proteomes" id="UP000694001"/>
    </source>
</evidence>